<keyword evidence="3" id="KW-1185">Reference proteome</keyword>
<organism evidence="2 3">
    <name type="scientific">Luteimicrobium subarcticum</name>
    <dbReference type="NCBI Taxonomy" id="620910"/>
    <lineage>
        <taxon>Bacteria</taxon>
        <taxon>Bacillati</taxon>
        <taxon>Actinomycetota</taxon>
        <taxon>Actinomycetes</taxon>
        <taxon>Micrococcales</taxon>
        <taxon>Luteimicrobium</taxon>
    </lineage>
</organism>
<comment type="caution">
    <text evidence="2">The sequence shown here is derived from an EMBL/GenBank/DDBJ whole genome shotgun (WGS) entry which is preliminary data.</text>
</comment>
<proteinExistence type="predicted"/>
<dbReference type="AlphaFoldDB" id="A0A2M8WVP8"/>
<reference evidence="2 3" key="1">
    <citation type="submission" date="2017-11" db="EMBL/GenBank/DDBJ databases">
        <title>Genomic Encyclopedia of Archaeal and Bacterial Type Strains, Phase II (KMG-II): From Individual Species to Whole Genera.</title>
        <authorList>
            <person name="Goeker M."/>
        </authorList>
    </citation>
    <scope>NUCLEOTIDE SEQUENCE [LARGE SCALE GENOMIC DNA]</scope>
    <source>
        <strain evidence="2 3">DSM 22413</strain>
    </source>
</reference>
<sequence>MFEVHFMTVRGPSERPAHHETFRVERENELRRRRDERRRNEAGLERPL</sequence>
<protein>
    <submittedName>
        <fullName evidence="2">Uncharacterized protein</fullName>
    </submittedName>
</protein>
<feature type="region of interest" description="Disordered" evidence="1">
    <location>
        <begin position="1"/>
        <end position="48"/>
    </location>
</feature>
<feature type="compositionally biased region" description="Basic and acidic residues" evidence="1">
    <location>
        <begin position="12"/>
        <end position="48"/>
    </location>
</feature>
<dbReference type="Proteomes" id="UP000231586">
    <property type="component" value="Unassembled WGS sequence"/>
</dbReference>
<name>A0A2M8WVP8_9MICO</name>
<accession>A0A2M8WVP8</accession>
<evidence type="ECO:0000256" key="1">
    <source>
        <dbReference type="SAM" id="MobiDB-lite"/>
    </source>
</evidence>
<gene>
    <name evidence="2" type="ORF">CLV34_0859</name>
</gene>
<dbReference type="RefSeq" id="WP_157803689.1">
    <property type="nucleotide sequence ID" value="NZ_PGTZ01000006.1"/>
</dbReference>
<dbReference type="EMBL" id="PGTZ01000006">
    <property type="protein sequence ID" value="PJI95007.1"/>
    <property type="molecule type" value="Genomic_DNA"/>
</dbReference>
<evidence type="ECO:0000313" key="3">
    <source>
        <dbReference type="Proteomes" id="UP000231586"/>
    </source>
</evidence>
<evidence type="ECO:0000313" key="2">
    <source>
        <dbReference type="EMBL" id="PJI95007.1"/>
    </source>
</evidence>